<accession>A0AAV0CA14</accession>
<organism evidence="3 4">
    <name type="scientific">Cuscuta epithymum</name>
    <dbReference type="NCBI Taxonomy" id="186058"/>
    <lineage>
        <taxon>Eukaryota</taxon>
        <taxon>Viridiplantae</taxon>
        <taxon>Streptophyta</taxon>
        <taxon>Embryophyta</taxon>
        <taxon>Tracheophyta</taxon>
        <taxon>Spermatophyta</taxon>
        <taxon>Magnoliopsida</taxon>
        <taxon>eudicotyledons</taxon>
        <taxon>Gunneridae</taxon>
        <taxon>Pentapetalae</taxon>
        <taxon>asterids</taxon>
        <taxon>lamiids</taxon>
        <taxon>Solanales</taxon>
        <taxon>Convolvulaceae</taxon>
        <taxon>Cuscuteae</taxon>
        <taxon>Cuscuta</taxon>
        <taxon>Cuscuta subgen. Cuscuta</taxon>
    </lineage>
</organism>
<keyword evidence="1" id="KW-0812">Transmembrane</keyword>
<keyword evidence="4" id="KW-1185">Reference proteome</keyword>
<keyword evidence="1" id="KW-1133">Transmembrane helix</keyword>
<keyword evidence="2" id="KW-0732">Signal</keyword>
<sequence>MTITMATFSSSCSALLFALILIPHLVAAQNRSPHGLAYAMPLAISPEAYAFFHPDAQHYNGRRKCNGSSLDSECSPIPAASSVQSNIAHDSTGARSHRVGAGAWVLIGLAFAALFTLSSFFFLVIKSRNLNKETALMAKGEV</sequence>
<dbReference type="PANTHER" id="PTHR35718">
    <property type="entry name" value="EXPRESSED PROTEIN"/>
    <property type="match status" value="1"/>
</dbReference>
<evidence type="ECO:0000256" key="2">
    <source>
        <dbReference type="SAM" id="SignalP"/>
    </source>
</evidence>
<keyword evidence="1" id="KW-0472">Membrane</keyword>
<evidence type="ECO:0000313" key="3">
    <source>
        <dbReference type="EMBL" id="CAH9072354.1"/>
    </source>
</evidence>
<proteinExistence type="predicted"/>
<feature type="signal peptide" evidence="2">
    <location>
        <begin position="1"/>
        <end position="28"/>
    </location>
</feature>
<feature type="chain" id="PRO_5043314407" evidence="2">
    <location>
        <begin position="29"/>
        <end position="142"/>
    </location>
</feature>
<gene>
    <name evidence="3" type="ORF">CEPIT_LOCUS4270</name>
</gene>
<dbReference type="Proteomes" id="UP001152523">
    <property type="component" value="Unassembled WGS sequence"/>
</dbReference>
<comment type="caution">
    <text evidence="3">The sequence shown here is derived from an EMBL/GenBank/DDBJ whole genome shotgun (WGS) entry which is preliminary data.</text>
</comment>
<reference evidence="3" key="1">
    <citation type="submission" date="2022-07" db="EMBL/GenBank/DDBJ databases">
        <authorList>
            <person name="Macas J."/>
            <person name="Novak P."/>
            <person name="Neumann P."/>
        </authorList>
    </citation>
    <scope>NUCLEOTIDE SEQUENCE</scope>
</reference>
<name>A0AAV0CA14_9ASTE</name>
<dbReference type="AlphaFoldDB" id="A0AAV0CA14"/>
<evidence type="ECO:0000256" key="1">
    <source>
        <dbReference type="SAM" id="Phobius"/>
    </source>
</evidence>
<feature type="transmembrane region" description="Helical" evidence="1">
    <location>
        <begin position="101"/>
        <end position="125"/>
    </location>
</feature>
<protein>
    <submittedName>
        <fullName evidence="3">Uncharacterized protein</fullName>
    </submittedName>
</protein>
<evidence type="ECO:0000313" key="4">
    <source>
        <dbReference type="Proteomes" id="UP001152523"/>
    </source>
</evidence>
<dbReference type="EMBL" id="CAMAPF010000022">
    <property type="protein sequence ID" value="CAH9072354.1"/>
    <property type="molecule type" value="Genomic_DNA"/>
</dbReference>
<dbReference type="PANTHER" id="PTHR35718:SF1">
    <property type="entry name" value="EXPRESSED PROTEIN"/>
    <property type="match status" value="1"/>
</dbReference>